<dbReference type="Proteomes" id="UP000605676">
    <property type="component" value="Unassembled WGS sequence"/>
</dbReference>
<comment type="caution">
    <text evidence="1">The sequence shown here is derived from an EMBL/GenBank/DDBJ whole genome shotgun (WGS) entry which is preliminary data.</text>
</comment>
<sequence length="781" mass="84927">MMKIFFIILFSLVFFGVKGQWSSVNDGDYETSTPWGEAAPSINPLNNSEVVIEGDSVKLDNSLIIGGNNASTIDVKLDGIFVVTGTVDISKGNLIIRDGGKVEIFGSLADDAGVLTVESGGVLIIHTNLSLTQNSSSLDGDVVVLGNVSLKNTDMLGSANLVVGGTLSSPGGNLNDITGDVYLLDPDANPNPPALPNGTEKDLTDLINDGGDDPVFKDLVDDIMDSPNNIYTWDGTSEFWDEDTNWSSNAMPDTINSVVIPDSTTVSKIAKSHSLGIYVMWNLTLKNKAKLIIPSGSNVTIYGDVVIPSDASLIVESSNSEPSSFIVHGNISGNISFEWSYTPLHWFFIGHPISNPQMSVYRGILTDVTNPDNKYALYDYADDGSLINRANTPADFEFNQDATSSERIRGYQLKVLNATTISQTGIPNNNDLYSKPVIEGWQIIANPYPAYYQIPAASTDFEGTEKTVYVSDSNTNADKAFLTFNTTTGVYSPDDGDSGTYDYLQDGIIAPGQAFYIEGTTGVVGESIHMRKSNLVHEPVGESISLKSTPKTAEENILRLKLSNEHGLTDEAVIAILPNGDVALNTQDSKQMMYSGTSYSYIYSIVEDTKAVINVLPESLDDYQQTIGVKTKAGVQELKINGIDNLTGNYELVLEDKLTGSLTTMSNSTVYTFTAEEGEDHERFVLHFKSLETQVPTDIDDVSGSKNAVKIYIQDKSTLQVDCDWELREKTIEVFTVSGSLVLREAFEGDKYNAQLSVQPGIYIVKVSGGEYLYQQKVFVR</sequence>
<keyword evidence="2" id="KW-1185">Reference proteome</keyword>
<evidence type="ECO:0000313" key="1">
    <source>
        <dbReference type="EMBL" id="MBK3516530.1"/>
    </source>
</evidence>
<dbReference type="EMBL" id="JAENRR010000006">
    <property type="protein sequence ID" value="MBK3516530.1"/>
    <property type="molecule type" value="Genomic_DNA"/>
</dbReference>
<evidence type="ECO:0000313" key="2">
    <source>
        <dbReference type="Proteomes" id="UP000605676"/>
    </source>
</evidence>
<dbReference type="InterPro" id="IPR026444">
    <property type="entry name" value="Secre_tail"/>
</dbReference>
<reference evidence="1 2" key="1">
    <citation type="submission" date="2021-01" db="EMBL/GenBank/DDBJ databases">
        <title>Carboxyliciviraga sp.nov., isolated from coastal sediments.</title>
        <authorList>
            <person name="Lu D."/>
            <person name="Zhang T."/>
        </authorList>
    </citation>
    <scope>NUCLEOTIDE SEQUENCE [LARGE SCALE GENOMIC DNA]</scope>
    <source>
        <strain evidence="1 2">N1Y132</strain>
    </source>
</reference>
<accession>A0ABS1HFX6</accession>
<dbReference type="RefSeq" id="WP_200463757.1">
    <property type="nucleotide sequence ID" value="NZ_JAENRR010000006.1"/>
</dbReference>
<name>A0ABS1HFX6_9BACT</name>
<gene>
    <name evidence="1" type="ORF">JIV24_04190</name>
</gene>
<dbReference type="NCBIfam" id="TIGR04183">
    <property type="entry name" value="Por_Secre_tail"/>
    <property type="match status" value="1"/>
</dbReference>
<protein>
    <submittedName>
        <fullName evidence="1">T9SS type A sorting domain-containing protein</fullName>
    </submittedName>
</protein>
<proteinExistence type="predicted"/>
<organism evidence="1 2">
    <name type="scientific">Carboxylicivirga marina</name>
    <dbReference type="NCBI Taxonomy" id="2800988"/>
    <lineage>
        <taxon>Bacteria</taxon>
        <taxon>Pseudomonadati</taxon>
        <taxon>Bacteroidota</taxon>
        <taxon>Bacteroidia</taxon>
        <taxon>Marinilabiliales</taxon>
        <taxon>Marinilabiliaceae</taxon>
        <taxon>Carboxylicivirga</taxon>
    </lineage>
</organism>